<evidence type="ECO:0000256" key="4">
    <source>
        <dbReference type="ARBA" id="ARBA00022801"/>
    </source>
</evidence>
<keyword evidence="10" id="KW-1185">Reference proteome</keyword>
<proteinExistence type="inferred from homology"/>
<dbReference type="Gene3D" id="3.50.30.60">
    <property type="entry name" value="LD-carboxypeptidase A C-terminal domain-like"/>
    <property type="match status" value="1"/>
</dbReference>
<dbReference type="GO" id="GO:0006508">
    <property type="term" value="P:proteolysis"/>
    <property type="evidence" value="ECO:0007669"/>
    <property type="project" value="UniProtKB-KW"/>
</dbReference>
<keyword evidence="5" id="KW-0720">Serine protease</keyword>
<evidence type="ECO:0000259" key="7">
    <source>
        <dbReference type="Pfam" id="PF02016"/>
    </source>
</evidence>
<dbReference type="InterPro" id="IPR003507">
    <property type="entry name" value="S66_fam"/>
</dbReference>
<dbReference type="PANTHER" id="PTHR30237:SF2">
    <property type="entry name" value="MUREIN TETRAPEPTIDE CARBOXYPEPTIDASE"/>
    <property type="match status" value="1"/>
</dbReference>
<gene>
    <name evidence="9" type="ORF">MQE35_10275</name>
</gene>
<dbReference type="Proteomes" id="UP000831290">
    <property type="component" value="Chromosome"/>
</dbReference>
<evidence type="ECO:0000259" key="8">
    <source>
        <dbReference type="Pfam" id="PF17676"/>
    </source>
</evidence>
<dbReference type="EMBL" id="CP094358">
    <property type="protein sequence ID" value="UOB16124.1"/>
    <property type="molecule type" value="Genomic_DNA"/>
</dbReference>
<dbReference type="AlphaFoldDB" id="A0A9E6ZIG0"/>
<feature type="active site" description="Charge relay system" evidence="6">
    <location>
        <position position="197"/>
    </location>
</feature>
<evidence type="ECO:0000256" key="5">
    <source>
        <dbReference type="ARBA" id="ARBA00022825"/>
    </source>
</evidence>
<keyword evidence="3" id="KW-0645">Protease</keyword>
<dbReference type="GO" id="GO:0008236">
    <property type="term" value="F:serine-type peptidase activity"/>
    <property type="evidence" value="ECO:0007669"/>
    <property type="project" value="UniProtKB-KW"/>
</dbReference>
<evidence type="ECO:0000256" key="3">
    <source>
        <dbReference type="ARBA" id="ARBA00022670"/>
    </source>
</evidence>
<dbReference type="InterPro" id="IPR040449">
    <property type="entry name" value="Peptidase_S66_N"/>
</dbReference>
<dbReference type="CDD" id="cd07025">
    <property type="entry name" value="Peptidase_S66"/>
    <property type="match status" value="1"/>
</dbReference>
<protein>
    <submittedName>
        <fullName evidence="9">LD-carboxypeptidase</fullName>
    </submittedName>
</protein>
<dbReference type="Pfam" id="PF02016">
    <property type="entry name" value="Peptidase_S66"/>
    <property type="match status" value="1"/>
</dbReference>
<dbReference type="KEGG" id="fbm:MQE35_10275"/>
<dbReference type="InterPro" id="IPR040921">
    <property type="entry name" value="Peptidase_S66C"/>
</dbReference>
<evidence type="ECO:0000256" key="6">
    <source>
        <dbReference type="PIRSR" id="PIRSR028757-1"/>
    </source>
</evidence>
<accession>A0A9E6ZIG0</accession>
<dbReference type="GO" id="GO:0004180">
    <property type="term" value="F:carboxypeptidase activity"/>
    <property type="evidence" value="ECO:0007669"/>
    <property type="project" value="UniProtKB-KW"/>
</dbReference>
<feature type="active site" description="Nucleophile" evidence="6">
    <location>
        <position position="105"/>
    </location>
</feature>
<name>A0A9E6ZIG0_9FLAO</name>
<reference evidence="9" key="1">
    <citation type="submission" date="2022-03" db="EMBL/GenBank/DDBJ databases">
        <title>Description of Abyssus ytuae gen. nov., sp. nov., a novel member of the family Flavobacteriaceae isolated from the sediment of Mariana Trench.</title>
        <authorList>
            <person name="Zhang J."/>
            <person name="Xu X."/>
        </authorList>
    </citation>
    <scope>NUCLEOTIDE SEQUENCE</scope>
    <source>
        <strain evidence="9">MT3330</strain>
    </source>
</reference>
<feature type="domain" description="LD-carboxypeptidase N-terminal" evidence="7">
    <location>
        <begin position="10"/>
        <end position="124"/>
    </location>
</feature>
<feature type="domain" description="LD-carboxypeptidase C-terminal" evidence="8">
    <location>
        <begin position="166"/>
        <end position="280"/>
    </location>
</feature>
<dbReference type="PIRSF" id="PIRSF028757">
    <property type="entry name" value="LD-carboxypeptidase"/>
    <property type="match status" value="1"/>
</dbReference>
<dbReference type="RefSeq" id="WP_255841283.1">
    <property type="nucleotide sequence ID" value="NZ_CP094358.1"/>
</dbReference>
<comment type="similarity">
    <text evidence="1">Belongs to the peptidase S66 family.</text>
</comment>
<dbReference type="InterPro" id="IPR027478">
    <property type="entry name" value="LdcA_N"/>
</dbReference>
<keyword evidence="2" id="KW-0121">Carboxypeptidase</keyword>
<keyword evidence="4" id="KW-0378">Hydrolase</keyword>
<evidence type="ECO:0000313" key="9">
    <source>
        <dbReference type="EMBL" id="UOB16124.1"/>
    </source>
</evidence>
<feature type="active site" description="Charge relay system" evidence="6">
    <location>
        <position position="267"/>
    </location>
</feature>
<dbReference type="SUPFAM" id="SSF141986">
    <property type="entry name" value="LD-carboxypeptidase A C-terminal domain-like"/>
    <property type="match status" value="1"/>
</dbReference>
<evidence type="ECO:0000256" key="1">
    <source>
        <dbReference type="ARBA" id="ARBA00010233"/>
    </source>
</evidence>
<evidence type="ECO:0000256" key="2">
    <source>
        <dbReference type="ARBA" id="ARBA00022645"/>
    </source>
</evidence>
<dbReference type="SUPFAM" id="SSF52317">
    <property type="entry name" value="Class I glutamine amidotransferase-like"/>
    <property type="match status" value="1"/>
</dbReference>
<sequence length="294" mass="33014">MRIPKKNRVWIISTARKITHEEIQPSIKLLESWNLEVCTGETIGAEYHQFAGNDNLRVKDFQKALNDPRTRAIWCARGGYGTVRIIDAINFSEYSKNPIPIIGYSDVTVLHSHLHNLGFESIHATMPINIEENSEASVQSLKDILDGKDLIYKISSSEINRGGNAKGKLVGGNLSILYSLMGSESAINTDGKILFIEDLDEYLYHIDRMLISLKRNGYFENLKGLIVGSFTKIHDNTIPFGKTAEEIIRDVVEEYDFPVIFNFPAGHIDDNRALIMGREVMINVNASQAVIGFV</sequence>
<dbReference type="InterPro" id="IPR027461">
    <property type="entry name" value="Carboxypeptidase_A_C_sf"/>
</dbReference>
<dbReference type="Gene3D" id="3.40.50.10740">
    <property type="entry name" value="Class I glutamine amidotransferase-like"/>
    <property type="match status" value="1"/>
</dbReference>
<dbReference type="Pfam" id="PF17676">
    <property type="entry name" value="Peptidase_S66C"/>
    <property type="match status" value="1"/>
</dbReference>
<evidence type="ECO:0000313" key="10">
    <source>
        <dbReference type="Proteomes" id="UP000831290"/>
    </source>
</evidence>
<dbReference type="PANTHER" id="PTHR30237">
    <property type="entry name" value="MURAMOYLTETRAPEPTIDE CARBOXYPEPTIDASE"/>
    <property type="match status" value="1"/>
</dbReference>
<organism evidence="9 10">
    <name type="scientific">Abyssalbus ytuae</name>
    <dbReference type="NCBI Taxonomy" id="2926907"/>
    <lineage>
        <taxon>Bacteria</taxon>
        <taxon>Pseudomonadati</taxon>
        <taxon>Bacteroidota</taxon>
        <taxon>Flavobacteriia</taxon>
        <taxon>Flavobacteriales</taxon>
        <taxon>Flavobacteriaceae</taxon>
        <taxon>Abyssalbus</taxon>
    </lineage>
</organism>
<dbReference type="InterPro" id="IPR029062">
    <property type="entry name" value="Class_I_gatase-like"/>
</dbReference>